<evidence type="ECO:0000313" key="1">
    <source>
        <dbReference type="EMBL" id="GAU90425.1"/>
    </source>
</evidence>
<accession>A0A1D1UPV3</accession>
<proteinExistence type="predicted"/>
<gene>
    <name evidence="1" type="primary">RvY_02842-1</name>
    <name evidence="1" type="synonym">RvY_02842.1</name>
    <name evidence="1" type="ORF">RvY_02842</name>
</gene>
<dbReference type="AlphaFoldDB" id="A0A1D1UPV3"/>
<name>A0A1D1UPV3_RAMVA</name>
<comment type="caution">
    <text evidence="1">The sequence shown here is derived from an EMBL/GenBank/DDBJ whole genome shotgun (WGS) entry which is preliminary data.</text>
</comment>
<protein>
    <submittedName>
        <fullName evidence="1">Uncharacterized protein</fullName>
    </submittedName>
</protein>
<organism evidence="1 2">
    <name type="scientific">Ramazzottius varieornatus</name>
    <name type="common">Water bear</name>
    <name type="synonym">Tardigrade</name>
    <dbReference type="NCBI Taxonomy" id="947166"/>
    <lineage>
        <taxon>Eukaryota</taxon>
        <taxon>Metazoa</taxon>
        <taxon>Ecdysozoa</taxon>
        <taxon>Tardigrada</taxon>
        <taxon>Eutardigrada</taxon>
        <taxon>Parachela</taxon>
        <taxon>Hypsibioidea</taxon>
        <taxon>Ramazzottiidae</taxon>
        <taxon>Ramazzottius</taxon>
    </lineage>
</organism>
<keyword evidence="2" id="KW-1185">Reference proteome</keyword>
<reference evidence="1 2" key="1">
    <citation type="journal article" date="2016" name="Nat. Commun.">
        <title>Extremotolerant tardigrade genome and improved radiotolerance of human cultured cells by tardigrade-unique protein.</title>
        <authorList>
            <person name="Hashimoto T."/>
            <person name="Horikawa D.D."/>
            <person name="Saito Y."/>
            <person name="Kuwahara H."/>
            <person name="Kozuka-Hata H."/>
            <person name="Shin-I T."/>
            <person name="Minakuchi Y."/>
            <person name="Ohishi K."/>
            <person name="Motoyama A."/>
            <person name="Aizu T."/>
            <person name="Enomoto A."/>
            <person name="Kondo K."/>
            <person name="Tanaka S."/>
            <person name="Hara Y."/>
            <person name="Koshikawa S."/>
            <person name="Sagara H."/>
            <person name="Miura T."/>
            <person name="Yokobori S."/>
            <person name="Miyagawa K."/>
            <person name="Suzuki Y."/>
            <person name="Kubo T."/>
            <person name="Oyama M."/>
            <person name="Kohara Y."/>
            <person name="Fujiyama A."/>
            <person name="Arakawa K."/>
            <person name="Katayama T."/>
            <person name="Toyoda A."/>
            <person name="Kunieda T."/>
        </authorList>
    </citation>
    <scope>NUCLEOTIDE SEQUENCE [LARGE SCALE GENOMIC DNA]</scope>
    <source>
        <strain evidence="1 2">YOKOZUNA-1</strain>
    </source>
</reference>
<dbReference type="Proteomes" id="UP000186922">
    <property type="component" value="Unassembled WGS sequence"/>
</dbReference>
<dbReference type="EMBL" id="BDGG01000001">
    <property type="protein sequence ID" value="GAU90425.1"/>
    <property type="molecule type" value="Genomic_DNA"/>
</dbReference>
<evidence type="ECO:0000313" key="2">
    <source>
        <dbReference type="Proteomes" id="UP000186922"/>
    </source>
</evidence>
<sequence>MDVVFVQAANFYRQRTGDTLVSYAGRDPSRYALLMRRAERIRLSGERYRPEIADGA</sequence>